<dbReference type="EMBL" id="CP129968">
    <property type="protein sequence ID" value="WNB17913.1"/>
    <property type="molecule type" value="Genomic_DNA"/>
</dbReference>
<dbReference type="Gene3D" id="3.30.1330.60">
    <property type="entry name" value="OmpA-like domain"/>
    <property type="match status" value="1"/>
</dbReference>
<dbReference type="Pfam" id="PF11751">
    <property type="entry name" value="PorP_SprF"/>
    <property type="match status" value="1"/>
</dbReference>
<evidence type="ECO:0000256" key="5">
    <source>
        <dbReference type="SAM" id="MobiDB-lite"/>
    </source>
</evidence>
<feature type="domain" description="OmpA-like" evidence="7">
    <location>
        <begin position="373"/>
        <end position="489"/>
    </location>
</feature>
<dbReference type="Pfam" id="PF00691">
    <property type="entry name" value="OmpA"/>
    <property type="match status" value="1"/>
</dbReference>
<dbReference type="CDD" id="cd07185">
    <property type="entry name" value="OmpA_C-like"/>
    <property type="match status" value="1"/>
</dbReference>
<dbReference type="RefSeq" id="WP_322347436.1">
    <property type="nucleotide sequence ID" value="NZ_CP129968.2"/>
</dbReference>
<dbReference type="InterPro" id="IPR050330">
    <property type="entry name" value="Bact_OuterMem_StrucFunc"/>
</dbReference>
<feature type="compositionally biased region" description="Basic and acidic residues" evidence="5">
    <location>
        <begin position="348"/>
        <end position="359"/>
    </location>
</feature>
<dbReference type="NCBIfam" id="TIGR03519">
    <property type="entry name" value="T9SS_PorP_fam"/>
    <property type="match status" value="1"/>
</dbReference>
<dbReference type="PANTHER" id="PTHR30329">
    <property type="entry name" value="STATOR ELEMENT OF FLAGELLAR MOTOR COMPLEX"/>
    <property type="match status" value="1"/>
</dbReference>
<comment type="subcellular location">
    <subcellularLocation>
        <location evidence="1">Cell outer membrane</location>
    </subcellularLocation>
</comment>
<evidence type="ECO:0000256" key="2">
    <source>
        <dbReference type="ARBA" id="ARBA00023136"/>
    </source>
</evidence>
<name>A0AA51ZW74_9BACT</name>
<feature type="region of interest" description="Disordered" evidence="5">
    <location>
        <begin position="336"/>
        <end position="359"/>
    </location>
</feature>
<proteinExistence type="predicted"/>
<dbReference type="KEGG" id="marp:QYS47_28530"/>
<dbReference type="InterPro" id="IPR006664">
    <property type="entry name" value="OMP_bac"/>
</dbReference>
<protein>
    <submittedName>
        <fullName evidence="8">PorP/SprF family type IX secretion system membrane protein</fullName>
    </submittedName>
</protein>
<feature type="chain" id="PRO_5041222893" evidence="6">
    <location>
        <begin position="20"/>
        <end position="489"/>
    </location>
</feature>
<evidence type="ECO:0000256" key="4">
    <source>
        <dbReference type="PROSITE-ProRule" id="PRU00473"/>
    </source>
</evidence>
<evidence type="ECO:0000313" key="8">
    <source>
        <dbReference type="EMBL" id="WNB17913.1"/>
    </source>
</evidence>
<reference evidence="8" key="1">
    <citation type="submission" date="2023-08" db="EMBL/GenBank/DDBJ databases">
        <title>Comparative genomics and taxonomic characterization of three novel marine species of genus Marivirga.</title>
        <authorList>
            <person name="Muhammad N."/>
            <person name="Kim S.-G."/>
        </authorList>
    </citation>
    <scope>NUCLEOTIDE SEQUENCE</scope>
    <source>
        <strain evidence="8">BKB1-2</strain>
    </source>
</reference>
<dbReference type="GO" id="GO:0009279">
    <property type="term" value="C:cell outer membrane"/>
    <property type="evidence" value="ECO:0007669"/>
    <property type="project" value="UniProtKB-SubCell"/>
</dbReference>
<dbReference type="InterPro" id="IPR006665">
    <property type="entry name" value="OmpA-like"/>
</dbReference>
<keyword evidence="3" id="KW-0998">Cell outer membrane</keyword>
<sequence>MRKVIITLCLGITAGNLFGQSFMHSLFDYAPNRVNPAFASTDNYQNGIFIFRNQSASQDVNFMSSYAEVNQPFFNEDRRWSGISVSLMNDQTTGNNIYKLNQASVSYAISVPLIDKNELSFGLNSSFQSKSLNRQQLVTGSQYVEYFGFDSNLPSGESSGIINKNYFSFSFGFSWQKVDRYGKKLFTAGYSLQNLNRPEDSFNESNVNKLPFVNVLTGSATIFENYQWHLTQDVLFRHAGPSFEIITGPSIRYSMGNSATESIKSMLRYSTANNLMLGAVYDSKNYSVGGAFDINFFKNNISNHGTFEVVFSIKRLRRPKRKSKLTYGNREKISEEKENTIDNEIQDNESKESEKEEEDAIKVETKAGTITYLPHEFEDLSYVFKFDFDDIELTEEDEEYIYQMSELLKQSDRVKVLITGHTDNVGTEEYNKKLSFERAKMIGLILLNNGVSKRKIRLVSKGETEPISSNETAEGRAKNRRVQMQLIYQ</sequence>
<keyword evidence="6" id="KW-0732">Signal</keyword>
<dbReference type="AlphaFoldDB" id="A0AA51ZW74"/>
<dbReference type="InterPro" id="IPR036737">
    <property type="entry name" value="OmpA-like_sf"/>
</dbReference>
<feature type="signal peptide" evidence="6">
    <location>
        <begin position="1"/>
        <end position="19"/>
    </location>
</feature>
<dbReference type="PROSITE" id="PS51123">
    <property type="entry name" value="OMPA_2"/>
    <property type="match status" value="1"/>
</dbReference>
<gene>
    <name evidence="8" type="ORF">QYS47_28530</name>
</gene>
<evidence type="ECO:0000256" key="1">
    <source>
        <dbReference type="ARBA" id="ARBA00004442"/>
    </source>
</evidence>
<evidence type="ECO:0000256" key="3">
    <source>
        <dbReference type="ARBA" id="ARBA00023237"/>
    </source>
</evidence>
<dbReference type="PRINTS" id="PR01021">
    <property type="entry name" value="OMPADOMAIN"/>
</dbReference>
<evidence type="ECO:0000256" key="6">
    <source>
        <dbReference type="SAM" id="SignalP"/>
    </source>
</evidence>
<dbReference type="PANTHER" id="PTHR30329:SF21">
    <property type="entry name" value="LIPOPROTEIN YIAD-RELATED"/>
    <property type="match status" value="1"/>
</dbReference>
<organism evidence="8">
    <name type="scientific">Marivirga arenosa</name>
    <dbReference type="NCBI Taxonomy" id="3059076"/>
    <lineage>
        <taxon>Bacteria</taxon>
        <taxon>Pseudomonadati</taxon>
        <taxon>Bacteroidota</taxon>
        <taxon>Cytophagia</taxon>
        <taxon>Cytophagales</taxon>
        <taxon>Marivirgaceae</taxon>
        <taxon>Marivirga</taxon>
    </lineage>
</organism>
<keyword evidence="2 4" id="KW-0472">Membrane</keyword>
<dbReference type="InterPro" id="IPR019861">
    <property type="entry name" value="PorP/SprF_Bacteroidetes"/>
</dbReference>
<dbReference type="SUPFAM" id="SSF103088">
    <property type="entry name" value="OmpA-like"/>
    <property type="match status" value="1"/>
</dbReference>
<accession>A0AA51ZW74</accession>
<dbReference type="Proteomes" id="UP001232019">
    <property type="component" value="Chromosome"/>
</dbReference>
<evidence type="ECO:0000259" key="7">
    <source>
        <dbReference type="PROSITE" id="PS51123"/>
    </source>
</evidence>